<protein>
    <submittedName>
        <fullName evidence="2">Uncharacterized protein</fullName>
    </submittedName>
</protein>
<reference evidence="2 3" key="1">
    <citation type="journal article" date="2022" name="G3 (Bethesda)">
        <title>Whole-genome sequence and methylome profiling of the almond [Prunus dulcis (Mill.) D.A. Webb] cultivar 'Nonpareil'.</title>
        <authorList>
            <person name="D'Amico-Willman K.M."/>
            <person name="Ouma W.Z."/>
            <person name="Meulia T."/>
            <person name="Sideli G.M."/>
            <person name="Gradziel T.M."/>
            <person name="Fresnedo-Ramirez J."/>
        </authorList>
    </citation>
    <scope>NUCLEOTIDE SEQUENCE [LARGE SCALE GENOMIC DNA]</scope>
    <source>
        <strain evidence="2">Clone GOH B32 T37-40</strain>
    </source>
</reference>
<dbReference type="AlphaFoldDB" id="A0AAD4YQI3"/>
<gene>
    <name evidence="2" type="ORF">L3X38_037266</name>
</gene>
<sequence length="130" mass="14571">MHVWCIVRLIPGIPGHITRYRSTPLPNQSHSRDEVAFHSEGNTKPDGQSSDSQPIPLEINRQIQTILQSLEERTKRQWDEECEVALQNLKTYLNSPPLLSKLVPGEDLFVCLAVSNSVVSSALIREELGA</sequence>
<evidence type="ECO:0000313" key="3">
    <source>
        <dbReference type="Proteomes" id="UP001054821"/>
    </source>
</evidence>
<dbReference type="SUPFAM" id="SSF56672">
    <property type="entry name" value="DNA/RNA polymerases"/>
    <property type="match status" value="1"/>
</dbReference>
<dbReference type="Proteomes" id="UP001054821">
    <property type="component" value="Chromosome 7"/>
</dbReference>
<comment type="caution">
    <text evidence="2">The sequence shown here is derived from an EMBL/GenBank/DDBJ whole genome shotgun (WGS) entry which is preliminary data.</text>
</comment>
<dbReference type="EMBL" id="JAJFAZ020000007">
    <property type="protein sequence ID" value="KAI5317559.1"/>
    <property type="molecule type" value="Genomic_DNA"/>
</dbReference>
<feature type="region of interest" description="Disordered" evidence="1">
    <location>
        <begin position="21"/>
        <end position="55"/>
    </location>
</feature>
<name>A0AAD4YQI3_PRUDU</name>
<organism evidence="2 3">
    <name type="scientific">Prunus dulcis</name>
    <name type="common">Almond</name>
    <name type="synonym">Amygdalus dulcis</name>
    <dbReference type="NCBI Taxonomy" id="3755"/>
    <lineage>
        <taxon>Eukaryota</taxon>
        <taxon>Viridiplantae</taxon>
        <taxon>Streptophyta</taxon>
        <taxon>Embryophyta</taxon>
        <taxon>Tracheophyta</taxon>
        <taxon>Spermatophyta</taxon>
        <taxon>Magnoliopsida</taxon>
        <taxon>eudicotyledons</taxon>
        <taxon>Gunneridae</taxon>
        <taxon>Pentapetalae</taxon>
        <taxon>rosids</taxon>
        <taxon>fabids</taxon>
        <taxon>Rosales</taxon>
        <taxon>Rosaceae</taxon>
        <taxon>Amygdaloideae</taxon>
        <taxon>Amygdaleae</taxon>
        <taxon>Prunus</taxon>
    </lineage>
</organism>
<accession>A0AAD4YQI3</accession>
<evidence type="ECO:0000256" key="1">
    <source>
        <dbReference type="SAM" id="MobiDB-lite"/>
    </source>
</evidence>
<proteinExistence type="predicted"/>
<evidence type="ECO:0000313" key="2">
    <source>
        <dbReference type="EMBL" id="KAI5317559.1"/>
    </source>
</evidence>
<feature type="compositionally biased region" description="Basic and acidic residues" evidence="1">
    <location>
        <begin position="30"/>
        <end position="43"/>
    </location>
</feature>
<keyword evidence="3" id="KW-1185">Reference proteome</keyword>
<feature type="compositionally biased region" description="Polar residues" evidence="1">
    <location>
        <begin position="44"/>
        <end position="53"/>
    </location>
</feature>
<dbReference type="InterPro" id="IPR043502">
    <property type="entry name" value="DNA/RNA_pol_sf"/>
</dbReference>